<sequence>MESNKTSFLEGLGLVAKVQVHDFAATPVLRCSELVEEQAEPLDLTVQKKTKKKSHSRKSKLEWIKYLYKEQLWRETQATRLSNRIFVKSTEISKLEAINNQSKREIANFMIVSDKYWAMMKAHCRNYY</sequence>
<evidence type="ECO:0000313" key="1">
    <source>
        <dbReference type="EMBL" id="KAL3386771.1"/>
    </source>
</evidence>
<dbReference type="AlphaFoldDB" id="A0ABD2W2I6"/>
<comment type="caution">
    <text evidence="1">The sequence shown here is derived from an EMBL/GenBank/DDBJ whole genome shotgun (WGS) entry which is preliminary data.</text>
</comment>
<reference evidence="1 2" key="1">
    <citation type="journal article" date="2024" name="bioRxiv">
        <title>A reference genome for Trichogramma kaykai: A tiny desert-dwelling parasitoid wasp with competing sex-ratio distorters.</title>
        <authorList>
            <person name="Culotta J."/>
            <person name="Lindsey A.R."/>
        </authorList>
    </citation>
    <scope>NUCLEOTIDE SEQUENCE [LARGE SCALE GENOMIC DNA]</scope>
    <source>
        <strain evidence="1 2">KSX58</strain>
    </source>
</reference>
<name>A0ABD2W2I6_9HYME</name>
<dbReference type="Proteomes" id="UP001627154">
    <property type="component" value="Unassembled WGS sequence"/>
</dbReference>
<keyword evidence="2" id="KW-1185">Reference proteome</keyword>
<dbReference type="EMBL" id="JBJJXI010000144">
    <property type="protein sequence ID" value="KAL3386771.1"/>
    <property type="molecule type" value="Genomic_DNA"/>
</dbReference>
<proteinExistence type="predicted"/>
<accession>A0ABD2W2I6</accession>
<protein>
    <submittedName>
        <fullName evidence="1">Uncharacterized protein</fullName>
    </submittedName>
</protein>
<gene>
    <name evidence="1" type="ORF">TKK_017821</name>
</gene>
<evidence type="ECO:0000313" key="2">
    <source>
        <dbReference type="Proteomes" id="UP001627154"/>
    </source>
</evidence>
<organism evidence="1 2">
    <name type="scientific">Trichogramma kaykai</name>
    <dbReference type="NCBI Taxonomy" id="54128"/>
    <lineage>
        <taxon>Eukaryota</taxon>
        <taxon>Metazoa</taxon>
        <taxon>Ecdysozoa</taxon>
        <taxon>Arthropoda</taxon>
        <taxon>Hexapoda</taxon>
        <taxon>Insecta</taxon>
        <taxon>Pterygota</taxon>
        <taxon>Neoptera</taxon>
        <taxon>Endopterygota</taxon>
        <taxon>Hymenoptera</taxon>
        <taxon>Apocrita</taxon>
        <taxon>Proctotrupomorpha</taxon>
        <taxon>Chalcidoidea</taxon>
        <taxon>Trichogrammatidae</taxon>
        <taxon>Trichogramma</taxon>
    </lineage>
</organism>